<name>A0ABS5BJL1_9MOLU</name>
<dbReference type="EMBL" id="VBRA02000012">
    <property type="protein sequence ID" value="MBP3059546.1"/>
    <property type="molecule type" value="Genomic_DNA"/>
</dbReference>
<dbReference type="Proteomes" id="UP001192346">
    <property type="component" value="Unassembled WGS sequence"/>
</dbReference>
<evidence type="ECO:0000313" key="1">
    <source>
        <dbReference type="EMBL" id="MBP3059546.1"/>
    </source>
</evidence>
<organism evidence="1 2">
    <name type="scientific">Texas Phoenix palm phytoplasma</name>
    <dbReference type="NCBI Taxonomy" id="176709"/>
    <lineage>
        <taxon>Bacteria</taxon>
        <taxon>Bacillati</taxon>
        <taxon>Mycoplasmatota</taxon>
        <taxon>Mollicutes</taxon>
        <taxon>Acholeplasmatales</taxon>
        <taxon>Acholeplasmataceae</taxon>
        <taxon>Candidatus Phytoplasma</taxon>
        <taxon>16SrIV (Coconut lethal yellows group)</taxon>
    </lineage>
</organism>
<gene>
    <name evidence="1" type="ORF">FEF22_002000</name>
</gene>
<evidence type="ECO:0000313" key="2">
    <source>
        <dbReference type="Proteomes" id="UP001192346"/>
    </source>
</evidence>
<comment type="caution">
    <text evidence="1">The sequence shown here is derived from an EMBL/GenBank/DDBJ whole genome shotgun (WGS) entry which is preliminary data.</text>
</comment>
<accession>A0ABS5BJL1</accession>
<sequence length="108" mass="12866">MYITSFEDIINLGISKKISKMYFIWNLEKINHNQQIANQLINEFSNKYKFLKNNTLEQELLKISLKTENNQPELESTISNYIKKIKKDLLNDIMKKTLSETNYIEEDT</sequence>
<reference evidence="1" key="1">
    <citation type="submission" date="2019-10" db="EMBL/GenBank/DDBJ databases">
        <title>Whole Genome Sequencing and Characterization of Texas Phoenix Palm Decline Phytoplasma Belongs to Lethal Yellowing (16SrIV) Group.</title>
        <authorList>
            <person name="Bao M."/>
        </authorList>
    </citation>
    <scope>NUCLEOTIDE SEQUENCE [LARGE SCALE GENOMIC DNA]</scope>
    <source>
        <strain evidence="1">ACPD</strain>
    </source>
</reference>
<keyword evidence="2" id="KW-1185">Reference proteome</keyword>
<dbReference type="RefSeq" id="WP_210352287.1">
    <property type="nucleotide sequence ID" value="NZ_VBRA02000012.1"/>
</dbReference>
<proteinExistence type="predicted"/>
<protein>
    <submittedName>
        <fullName evidence="1">Uncharacterized protein</fullName>
    </submittedName>
</protein>